<dbReference type="PROSITE" id="PS51339">
    <property type="entry name" value="PPASE_MYOTUBULARIN"/>
    <property type="match status" value="1"/>
</dbReference>
<feature type="region of interest" description="Disordered" evidence="5">
    <location>
        <begin position="2297"/>
        <end position="2385"/>
    </location>
</feature>
<reference evidence="8" key="1">
    <citation type="journal article" date="2022" name="bioRxiv">
        <title>Genomics of Preaxostyla Flagellates Illuminates Evolutionary Transitions and the Path Towards Mitochondrial Loss.</title>
        <authorList>
            <person name="Novak L.V.F."/>
            <person name="Treitli S.C."/>
            <person name="Pyrih J."/>
            <person name="Halakuc P."/>
            <person name="Pipaliya S.V."/>
            <person name="Vacek V."/>
            <person name="Brzon O."/>
            <person name="Soukal P."/>
            <person name="Eme L."/>
            <person name="Dacks J.B."/>
            <person name="Karnkowska A."/>
            <person name="Elias M."/>
            <person name="Hampl V."/>
        </authorList>
    </citation>
    <scope>NUCLEOTIDE SEQUENCE</scope>
    <source>
        <strain evidence="8">RCP-MX</strain>
    </source>
</reference>
<feature type="region of interest" description="Disordered" evidence="5">
    <location>
        <begin position="641"/>
        <end position="763"/>
    </location>
</feature>
<organism evidence="8 9">
    <name type="scientific">Paratrimastix pyriformis</name>
    <dbReference type="NCBI Taxonomy" id="342808"/>
    <lineage>
        <taxon>Eukaryota</taxon>
        <taxon>Metamonada</taxon>
        <taxon>Preaxostyla</taxon>
        <taxon>Paratrimastigidae</taxon>
        <taxon>Paratrimastix</taxon>
    </lineage>
</organism>
<feature type="region of interest" description="Disordered" evidence="5">
    <location>
        <begin position="2825"/>
        <end position="2844"/>
    </location>
</feature>
<feature type="compositionally biased region" description="Pro residues" evidence="5">
    <location>
        <begin position="2735"/>
        <end position="2751"/>
    </location>
</feature>
<dbReference type="InterPro" id="IPR045110">
    <property type="entry name" value="XMAP215"/>
</dbReference>
<dbReference type="Gene3D" id="1.25.10.10">
    <property type="entry name" value="Leucine-rich Repeat Variant"/>
    <property type="match status" value="5"/>
</dbReference>
<feature type="domain" description="Tyrosine specific protein phosphatases" evidence="6">
    <location>
        <begin position="306"/>
        <end position="345"/>
    </location>
</feature>
<feature type="region of interest" description="Disordered" evidence="5">
    <location>
        <begin position="1993"/>
        <end position="2012"/>
    </location>
</feature>
<feature type="compositionally biased region" description="Pro residues" evidence="5">
    <location>
        <begin position="2308"/>
        <end position="2323"/>
    </location>
</feature>
<feature type="compositionally biased region" description="Low complexity" evidence="5">
    <location>
        <begin position="1555"/>
        <end position="1583"/>
    </location>
</feature>
<feature type="region of interest" description="Disordered" evidence="5">
    <location>
        <begin position="2901"/>
        <end position="2948"/>
    </location>
</feature>
<dbReference type="PROSITE" id="PS00383">
    <property type="entry name" value="TYR_PHOSPHATASE_1"/>
    <property type="match status" value="1"/>
</dbReference>
<dbReference type="InterPro" id="IPR034085">
    <property type="entry name" value="TOG"/>
</dbReference>
<feature type="compositionally biased region" description="Low complexity" evidence="5">
    <location>
        <begin position="2324"/>
        <end position="2378"/>
    </location>
</feature>
<feature type="compositionally biased region" description="Low complexity" evidence="5">
    <location>
        <begin position="2297"/>
        <end position="2307"/>
    </location>
</feature>
<evidence type="ECO:0000313" key="9">
    <source>
        <dbReference type="Proteomes" id="UP001141327"/>
    </source>
</evidence>
<comment type="subcellular location">
    <subcellularLocation>
        <location evidence="2">Cytoplasm</location>
        <location evidence="2">Cytoskeleton</location>
    </subcellularLocation>
    <subcellularLocation>
        <location evidence="1">Endomembrane system</location>
        <topology evidence="1">Peripheral membrane protein</topology>
    </subcellularLocation>
</comment>
<evidence type="ECO:0000259" key="6">
    <source>
        <dbReference type="PROSITE" id="PS50056"/>
    </source>
</evidence>
<feature type="region of interest" description="Disordered" evidence="5">
    <location>
        <begin position="936"/>
        <end position="966"/>
    </location>
</feature>
<dbReference type="InterPro" id="IPR000387">
    <property type="entry name" value="Tyr_Pase_dom"/>
</dbReference>
<dbReference type="Pfam" id="PF06602">
    <property type="entry name" value="Myotub-related"/>
    <property type="match status" value="1"/>
</dbReference>
<dbReference type="InterPro" id="IPR016024">
    <property type="entry name" value="ARM-type_fold"/>
</dbReference>
<accession>A0ABQ8UMM0</accession>
<feature type="compositionally biased region" description="Low complexity" evidence="5">
    <location>
        <begin position="678"/>
        <end position="695"/>
    </location>
</feature>
<evidence type="ECO:0000256" key="4">
    <source>
        <dbReference type="ARBA" id="ARBA00023212"/>
    </source>
</evidence>
<keyword evidence="4" id="KW-0206">Cytoskeleton</keyword>
<gene>
    <name evidence="8" type="ORF">PAPYR_3456</name>
</gene>
<dbReference type="InterPro" id="IPR029021">
    <property type="entry name" value="Prot-tyrosine_phosphatase-like"/>
</dbReference>
<feature type="compositionally biased region" description="Low complexity" evidence="5">
    <location>
        <begin position="726"/>
        <end position="750"/>
    </location>
</feature>
<feature type="compositionally biased region" description="Low complexity" evidence="5">
    <location>
        <begin position="2699"/>
        <end position="2715"/>
    </location>
</feature>
<feature type="compositionally biased region" description="Basic and acidic residues" evidence="5">
    <location>
        <begin position="1247"/>
        <end position="1256"/>
    </location>
</feature>
<dbReference type="InterPro" id="IPR003595">
    <property type="entry name" value="Tyr_Pase_cat"/>
</dbReference>
<feature type="domain" description="Myotubularin phosphatase" evidence="7">
    <location>
        <begin position="105"/>
        <end position="492"/>
    </location>
</feature>
<feature type="region of interest" description="Disordered" evidence="5">
    <location>
        <begin position="1247"/>
        <end position="1281"/>
    </location>
</feature>
<name>A0ABQ8UMM0_9EUKA</name>
<feature type="compositionally biased region" description="Pro residues" evidence="5">
    <location>
        <begin position="656"/>
        <end position="677"/>
    </location>
</feature>
<dbReference type="InterPro" id="IPR016130">
    <property type="entry name" value="Tyr_Pase_AS"/>
</dbReference>
<dbReference type="PANTHER" id="PTHR12609">
    <property type="entry name" value="MICROTUBULE ASSOCIATED PROTEIN XMAP215"/>
    <property type="match status" value="1"/>
</dbReference>
<feature type="region of interest" description="Disordered" evidence="5">
    <location>
        <begin position="1514"/>
        <end position="1600"/>
    </location>
</feature>
<dbReference type="SUPFAM" id="SSF52799">
    <property type="entry name" value="(Phosphotyrosine protein) phosphatases II"/>
    <property type="match status" value="1"/>
</dbReference>
<evidence type="ECO:0000256" key="5">
    <source>
        <dbReference type="SAM" id="MobiDB-lite"/>
    </source>
</evidence>
<comment type="caution">
    <text evidence="8">The sequence shown here is derived from an EMBL/GenBank/DDBJ whole genome shotgun (WGS) entry which is preliminary data.</text>
</comment>
<dbReference type="InterPro" id="IPR011989">
    <property type="entry name" value="ARM-like"/>
</dbReference>
<feature type="region of interest" description="Disordered" evidence="5">
    <location>
        <begin position="802"/>
        <end position="860"/>
    </location>
</feature>
<dbReference type="InterPro" id="IPR010569">
    <property type="entry name" value="Myotubularin-like_Pase_dom"/>
</dbReference>
<dbReference type="Proteomes" id="UP001141327">
    <property type="component" value="Unassembled WGS sequence"/>
</dbReference>
<feature type="compositionally biased region" description="Low complexity" evidence="5">
    <location>
        <begin position="1615"/>
        <end position="1629"/>
    </location>
</feature>
<protein>
    <submittedName>
        <fullName evidence="8">Myotubularin-related protein 2</fullName>
    </submittedName>
</protein>
<keyword evidence="3" id="KW-0963">Cytoplasm</keyword>
<evidence type="ECO:0000256" key="3">
    <source>
        <dbReference type="ARBA" id="ARBA00022490"/>
    </source>
</evidence>
<dbReference type="SMART" id="SM00404">
    <property type="entry name" value="PTPc_motif"/>
    <property type="match status" value="1"/>
</dbReference>
<dbReference type="InterPro" id="IPR048491">
    <property type="entry name" value="XMAP215_CLASP_TOG"/>
</dbReference>
<feature type="region of interest" description="Disordered" evidence="5">
    <location>
        <begin position="1615"/>
        <end position="1641"/>
    </location>
</feature>
<feature type="compositionally biased region" description="Gly residues" evidence="5">
    <location>
        <begin position="1998"/>
        <end position="2012"/>
    </location>
</feature>
<dbReference type="SMART" id="SM01349">
    <property type="entry name" value="TOG"/>
    <property type="match status" value="5"/>
</dbReference>
<feature type="compositionally biased region" description="Low complexity" evidence="5">
    <location>
        <begin position="551"/>
        <end position="626"/>
    </location>
</feature>
<feature type="compositionally biased region" description="Pro residues" evidence="5">
    <location>
        <begin position="817"/>
        <end position="834"/>
    </location>
</feature>
<feature type="compositionally biased region" description="Low complexity" evidence="5">
    <location>
        <begin position="641"/>
        <end position="655"/>
    </location>
</feature>
<dbReference type="SUPFAM" id="SSF48371">
    <property type="entry name" value="ARM repeat"/>
    <property type="match status" value="1"/>
</dbReference>
<dbReference type="EMBL" id="JAPMOS010000013">
    <property type="protein sequence ID" value="KAJ4460423.1"/>
    <property type="molecule type" value="Genomic_DNA"/>
</dbReference>
<evidence type="ECO:0000259" key="7">
    <source>
        <dbReference type="PROSITE" id="PS51339"/>
    </source>
</evidence>
<feature type="region of interest" description="Disordered" evidence="5">
    <location>
        <begin position="522"/>
        <end position="626"/>
    </location>
</feature>
<feature type="compositionally biased region" description="Pro residues" evidence="5">
    <location>
        <begin position="844"/>
        <end position="859"/>
    </location>
</feature>
<evidence type="ECO:0000256" key="1">
    <source>
        <dbReference type="ARBA" id="ARBA00004184"/>
    </source>
</evidence>
<feature type="region of interest" description="Disordered" evidence="5">
    <location>
        <begin position="2683"/>
        <end position="2760"/>
    </location>
</feature>
<dbReference type="Pfam" id="PF21041">
    <property type="entry name" value="XMAP215_CLASP_TOG"/>
    <property type="match status" value="1"/>
</dbReference>
<proteinExistence type="predicted"/>
<evidence type="ECO:0000313" key="8">
    <source>
        <dbReference type="EMBL" id="KAJ4460423.1"/>
    </source>
</evidence>
<dbReference type="PROSITE" id="PS50056">
    <property type="entry name" value="TYR_PHOSPHATASE_2"/>
    <property type="match status" value="1"/>
</dbReference>
<sequence>MSNYRVVFSPYYQTPEQNLQRPPLRIPHLSIAQVTKGKASGESGESILLTVVTKTDRTFRFQVPPSPNLRPHLVHLLNQLCGPKRYPDMFAFQHRMQLGPLDMDGWLICDLPQEFHRMRAQLSTGWRISEANRHFQLCTSYPAVLCVPAGVTDADLVETARFRSSGRLPVLSRDNRSLPWARLSPRGWLGGRSYRHMANGAVIARAAQPKDEEHLRRMVTGGPEAKLHIFDCRPYLSAMGNSFRKGGFETGAGYPFAQLHFLNIDNIVAMREAHRKLVELCSDPLVLFGDRFYSTLEQTKWPFHSRVILSGVAEVVRAVQDGQSVLVHCSDGWDRTPQVVSAAMVVLDPYCRRLEGFETLIEKEWLHMGHRFATRLGTGVHGEPLAERCPVFTQFLDCIYQLMCQHPTAFQFTERLLVDINKHSLSGLFGTFLCDGDQERARLRLAQQTTSLWTAVNRNFPARYSNPLYVPFDGSLPMDTAPYVFRLWPALHLADAIDPAAVEAAQREALAHQQQLLAMQQQRLAAEAARPHPALGGRPAGPTAPIAIAVAQPPRAPSGSASPAGPAGTPSAASSLSSAISAEILPPVHGPSSTSPVPSPSPSASAFPSTFPGPASAPAVAPRSPGQCATDLLAEAAPTACPAPRPAATAGTSPAGSPPATPTPAAPPPPPPTPAPPSTATATATAHATATATAPVPAPAPAPQWSSDCDEQPGAGADGGADMEPGAEPGLGLKAAAAATITPTKAPGPTLAGGTSIMGASSAPARSPLTLALALATAATPSAEGPPSFGSNRESLLAAIPAGESPAPGAELRAAPAVPPGTPTAALPPRPEAPTTPGVAMVPARPPPTPSPPPRPAQPRVPLTVQEVARQLIDARDNAEEQLQQLRSYQFALENHVAHLQEQLRLAGLVPPPPPPAPSPRLLRVRQSSRHLEAGALDEDPESLAPLGGPMLPPPPPYEEGEGPTPPLHRAPACKKRHHPFHQLPQSSTKMHLSGVLELPRPPHEVKELTLEELLPPTLSLKDAAADRALWKRRQAAYSKIQELLSSPEGEPLFAEYGPVIVGAVSSESNQAAQETLLDLLTTYLAHPGTESCAGEVIGPLIERHLSSTRESLRTKGAGVVMALIRAQQAETILAELVKGAAHKVAKNAVGALAVLLQALRGFGPRVIPPGAILKLLTGGGLFDHRNGDVRVKAAALALEYARWVGKEHASIRGLLGAIKQPALTVSGGGAPPRRWAGQAKDLEDSIKGLPDERPAPTEFLRGQEAQPTAGTPAADSQAAKEEWDPDADAAPVEILAKIGASFYKQLAAEKWQERKVPLEHLLQLADVPKLQPGDYRELHTALKKLFGDPNVVVKGLAIRCMGQLARGLRKEYGPYARQACPALLELFKEKNRPVVTQAHATLLEMGTHCFALAEAIPDLAAALASKVPPVRIETLRFMSALLAKVGPRACPRETLGPLVSGILVRAIDDGVPEVRDGACAIFGALATFHGRESIEPLLAPLDRVKRAKVEAAFPTSPSATTAPAAGAVAPAPAPAESAAPARPASVGPAGQGPPGHSAAPKAAPAAQAGPPATTAGAGKPAAPSGPPPPAAAARRGPAAPPATALAAVAMAAGPAPGPAAAASQPAGGESDGGEDRGPIPEEGALAEALSLAEAARLVGAALPELGPQWEKTLADLGAKAFPVRARALQLLTRHAEAALGSLALPPGAVAPSATAAAAAAAPEAPPIETTHPGVIQLGGEVAPRAFCEALVRVLAEKIGWKAVFQGSPSHRRLRTHSPTALAAEQDSVVAVTSQLLRTIAMLCKACPAFPKRAAAPVIPALVEKLADMKVRQPAGECLHAFCYGFGPQPVFGRLYQAAPKAKAPKGLDGALGWMAAAVEEYGLGAVGGKALLDFAMPLLEATATRPGAIRVIGAIRRFMPGPACDHPCMLLAGPGPLVAGGWAGGGAEELLLQAVGEVKPAVQQHLQAAFAAVADLPPPAPSRSSRVALRAAAVGPKTGGSGAGATAPGGDGSLEEFFPRVDINPALGRLVGRLGVETSKWPEKKAPMDELQRELDQAKMRIQPVTNTAYVPGQHPCPPVRLSADSSHSPRMPMPNCCPLCPVWVPAWVAVVADGEVFVKLKNRLGDSNKAACVLSAQLLANLAKAVGAPIAAHAKVALPALLVAWGDSHTRLSETVAAAMDAWTEAMTLPKMLPYLLAGLTHESVPSRKACLAWAVRVLPQLAPPMPADLHGRLVAVGLARLQEGSPEVRRNAEALLAEAARLGGGWGPILAAHGKLDTASRKLLDPTIRRLAAAEPPATASGAPTPTPTPTPTPSPPPAPSAASPGASGQPGGLPVVTQVQPSTTATVATAPTTPTPSGSAAPAATTVPPAAGGVFKPTSEAAKEARQNRWKMIRWEVRPDRAECVEHCREQLGAALCSEALVARLFPVGTNHQDLHRALAELAAAITAQPREALLYADVLLKWLTVRLCDAITQTLARAVEMLKAFLALMAQLGYTMTEYETAILGPFLFERLPHGGEGFKREFKAIVKGPGWVGGCMRTRGAAVGGAVTPAGRLFGVALQAASRPGAVARPKQEALELMLALLRQAQAQAPPDERALLAAISDLCPAGKFVPLVAPLAVDKDPALRAGALAILATAFAATRNEFWRLLPEIQRKALEDKIRRHPMAVPAAAAAAAAAAPAGHPGSASEEPMGPPASAGPHGAAKAATPPARTLSPAPPAPHGDPLATPAHPRPQSPAAPSTAPQPPTAGGSASPVTVAVPAPAAAAAEPPSELERLCGPVEDRLAGALGAMGRTRQAEEALLARIRLAAAGPPTEALAEALAAPPPPPVADEPQAAPTPAQQALQAATLEELLARCGSRRTACRPPGAPLGWEGGLLGDAMRAAFARAAFPGQVASPQALDPATDAPEDCRPAHRPASGPAPDVAAPAQQRPDEEGDASQPQGSWDRARAMLLDEARVALAAHTTAARWGADILGQEALMGWAATWQATAALGQRAGAPPTGSLLGEAPAALLRHSAKAALAAASEQLFAEALGPAQARESAFVAQCTPSPSPSPAAMPMPGLAGGAGAEVSLPAERAWMERAQRAVGQRAQEAQAEEAAVDAHMKRLSPASRAKVKALRQRLFEDRVLQAQAQAAREAPLSLATLLEELQAEVPPLPLGLALAGMQDARLAEVEGLMGPEGDPAVASVEAAGLPDWSFATRVGGPDSKICPLTLLISQDWHPTGPSWAGRPPLPGPRPLGWAGHPPFDLIYRMRRDFNLLQHVAYNKDLLNCLSTEAFQMLIEECIKVFIAHASMQSACRTVAATGTPLPLPPKRILGGPAPTPALTVDMEHLVRP</sequence>
<keyword evidence="9" id="KW-1185">Reference proteome</keyword>
<evidence type="ECO:0000256" key="2">
    <source>
        <dbReference type="ARBA" id="ARBA00004245"/>
    </source>
</evidence>
<feature type="compositionally biased region" description="Pro residues" evidence="5">
    <location>
        <begin position="951"/>
        <end position="966"/>
    </location>
</feature>
<feature type="compositionally biased region" description="Low complexity" evidence="5">
    <location>
        <begin position="1514"/>
        <end position="1546"/>
    </location>
</feature>